<evidence type="ECO:0000256" key="18">
    <source>
        <dbReference type="SAM" id="MobiDB-lite"/>
    </source>
</evidence>
<reference evidence="20" key="1">
    <citation type="submission" date="2019-10" db="EMBL/GenBank/DDBJ databases">
        <title>The sequence and de novo assembly of the wild yak genome.</title>
        <authorList>
            <person name="Liu Y."/>
        </authorList>
    </citation>
    <scope>NUCLEOTIDE SEQUENCE [LARGE SCALE GENOMIC DNA]</scope>
    <source>
        <strain evidence="20">WY2019</strain>
    </source>
</reference>
<accession>A0A6B0SEM4</accession>
<dbReference type="FunFam" id="2.170.270.10:FF:000006">
    <property type="entry name" value="Histone-lysine N-methyltransferase"/>
    <property type="match status" value="1"/>
</dbReference>
<evidence type="ECO:0000256" key="3">
    <source>
        <dbReference type="ARBA" id="ARBA00012187"/>
    </source>
</evidence>
<keyword evidence="11" id="KW-0805">Transcription regulation</keyword>
<dbReference type="GO" id="GO:0051054">
    <property type="term" value="P:positive regulation of DNA metabolic process"/>
    <property type="evidence" value="ECO:0007669"/>
    <property type="project" value="UniProtKB-ARBA"/>
</dbReference>
<dbReference type="FunFam" id="1.10.10.1700:FF:000001">
    <property type="entry name" value="Histone-lysine N-methyltransferase"/>
    <property type="match status" value="1"/>
</dbReference>
<evidence type="ECO:0000256" key="9">
    <source>
        <dbReference type="ARBA" id="ARBA00022691"/>
    </source>
</evidence>
<dbReference type="EC" id="2.1.1.361" evidence="3"/>
<evidence type="ECO:0000256" key="11">
    <source>
        <dbReference type="ARBA" id="ARBA00023015"/>
    </source>
</evidence>
<dbReference type="EC" id="2.1.1.362" evidence="4"/>
<dbReference type="InterPro" id="IPR001214">
    <property type="entry name" value="SET_dom"/>
</dbReference>
<dbReference type="InterPro" id="IPR041938">
    <property type="entry name" value="Hist-Lys_N-MTase_N"/>
</dbReference>
<organism evidence="20 21">
    <name type="scientific">Bos mutus</name>
    <name type="common">wild yak</name>
    <dbReference type="NCBI Taxonomy" id="72004"/>
    <lineage>
        <taxon>Eukaryota</taxon>
        <taxon>Metazoa</taxon>
        <taxon>Chordata</taxon>
        <taxon>Craniata</taxon>
        <taxon>Vertebrata</taxon>
        <taxon>Euteleostomi</taxon>
        <taxon>Mammalia</taxon>
        <taxon>Eutheria</taxon>
        <taxon>Laurasiatheria</taxon>
        <taxon>Artiodactyla</taxon>
        <taxon>Ruminantia</taxon>
        <taxon>Pecora</taxon>
        <taxon>Bovidae</taxon>
        <taxon>Bovinae</taxon>
        <taxon>Bos</taxon>
    </lineage>
</organism>
<feature type="region of interest" description="Disordered" evidence="18">
    <location>
        <begin position="254"/>
        <end position="281"/>
    </location>
</feature>
<dbReference type="PANTHER" id="PTHR12977">
    <property type="entry name" value="SUPPRESSOR OF VARIEGATION 4-20-RELATED"/>
    <property type="match status" value="1"/>
</dbReference>
<evidence type="ECO:0000256" key="15">
    <source>
        <dbReference type="ARBA" id="ARBA00031835"/>
    </source>
</evidence>
<comment type="subcellular location">
    <subcellularLocation>
        <location evidence="2">Chromosome</location>
    </subcellularLocation>
    <subcellularLocation>
        <location evidence="1">Nucleus</location>
    </subcellularLocation>
</comment>
<dbReference type="AlphaFoldDB" id="A0A6B0SEM4"/>
<gene>
    <name evidence="20" type="ORF">E5288_WYG015434</name>
</gene>
<dbReference type="PROSITE" id="PS51570">
    <property type="entry name" value="SAM_MT43_SUVAR420_2"/>
    <property type="match status" value="1"/>
</dbReference>
<feature type="domain" description="SET" evidence="19">
    <location>
        <begin position="104"/>
        <end position="216"/>
    </location>
</feature>
<protein>
    <recommendedName>
        <fullName evidence="14">[histone H4]-N-methyl-L-lysine20 N-methyltransferase KMT5B</fullName>
        <ecNumber evidence="3">2.1.1.361</ecNumber>
        <ecNumber evidence="4">2.1.1.362</ecNumber>
    </recommendedName>
    <alternativeName>
        <fullName evidence="15">[histone H4]-lysine20 N-methyltransferase KMT5B</fullName>
    </alternativeName>
</protein>
<evidence type="ECO:0000256" key="13">
    <source>
        <dbReference type="ARBA" id="ARBA00023242"/>
    </source>
</evidence>
<dbReference type="Proteomes" id="UP000322234">
    <property type="component" value="Unassembled WGS sequence"/>
</dbReference>
<keyword evidence="5" id="KW-0158">Chromosome</keyword>
<evidence type="ECO:0000256" key="8">
    <source>
        <dbReference type="ARBA" id="ARBA00022679"/>
    </source>
</evidence>
<sequence length="483" mass="54225">MGPDRVTARELCENDDLATSLVLDPYLGFRTHKMNVSPVPPLRRQHHLRSALEAFLRQRDLEAAYRALTLGGWMAHYFQSRGPRQEAALKTHIYRYLRAFLPESGFTILPCTRYSMETNGAKIVSTRAWKKNEKLELLVGCIAELREADEELLRAGENDFSIMYSTRKRSAQLWLGPAAFINHASGPQFVPADGNAACVKVLRDIEPGDEVTCFYGEGFFGEKNEHCECYTCERWAVVLGAGSRKCVLGGPALPPHRLPTPRRGEGAFRLRPREPLPPRPLDKYELRETKRRLQQGLDGPRSCAHPPPPRRDPFCAACQPLRPPPCSARLDASPLWLHWLPQPQLRVRPRRRRRLRLQPRQALPPPVLPAARVSLHRWGGCGPHCRLRAEARVALVQAPRACWAPQQDWHWARRYGLPSVVRVDLSRVVPALPATANPAPSGTPGPVPVPKQALAFTPFSPPKRLRLVVSHGSIDLDVNSDGP</sequence>
<evidence type="ECO:0000256" key="17">
    <source>
        <dbReference type="ARBA" id="ARBA00048710"/>
    </source>
</evidence>
<dbReference type="Gene3D" id="2.170.270.10">
    <property type="entry name" value="SET domain"/>
    <property type="match status" value="1"/>
</dbReference>
<name>A0A6B0SEM4_9CETA</name>
<dbReference type="Pfam" id="PF00856">
    <property type="entry name" value="SET"/>
    <property type="match status" value="1"/>
</dbReference>
<dbReference type="PANTHER" id="PTHR12977:SF11">
    <property type="entry name" value="HISTONE-LYSINE N-METHYLTRANSFERASE KMT5C"/>
    <property type="match status" value="1"/>
</dbReference>
<dbReference type="GO" id="GO:0032259">
    <property type="term" value="P:methylation"/>
    <property type="evidence" value="ECO:0007669"/>
    <property type="project" value="UniProtKB-KW"/>
</dbReference>
<dbReference type="Gene3D" id="1.10.10.1700">
    <property type="entry name" value="Histone-lysine N-methyltransferase"/>
    <property type="match status" value="1"/>
</dbReference>
<dbReference type="GO" id="GO:0140941">
    <property type="term" value="F:histone H4K20me methyltransferase activity"/>
    <property type="evidence" value="ECO:0007669"/>
    <property type="project" value="UniProtKB-EC"/>
</dbReference>
<evidence type="ECO:0000256" key="2">
    <source>
        <dbReference type="ARBA" id="ARBA00004286"/>
    </source>
</evidence>
<dbReference type="EMBL" id="VBQZ03000240">
    <property type="protein sequence ID" value="MXQ98426.1"/>
    <property type="molecule type" value="Genomic_DNA"/>
</dbReference>
<dbReference type="SMART" id="SM00317">
    <property type="entry name" value="SET"/>
    <property type="match status" value="1"/>
</dbReference>
<dbReference type="InterPro" id="IPR025790">
    <property type="entry name" value="Suv4-20_animal"/>
</dbReference>
<evidence type="ECO:0000256" key="1">
    <source>
        <dbReference type="ARBA" id="ARBA00004123"/>
    </source>
</evidence>
<evidence type="ECO:0000256" key="7">
    <source>
        <dbReference type="ARBA" id="ARBA00022603"/>
    </source>
</evidence>
<proteinExistence type="predicted"/>
<comment type="catalytic activity">
    <reaction evidence="17">
        <text>N(6)-methyl-L-lysyl(20)-[histone H4] + S-adenosyl-L-methionine = N(6),N(6)-dimethyl-L-lysyl(20)-[histone H4] + S-adenosyl-L-homocysteine + H(+)</text>
        <dbReference type="Rhea" id="RHEA:60348"/>
        <dbReference type="Rhea" id="RHEA-COMP:15555"/>
        <dbReference type="Rhea" id="RHEA-COMP:15556"/>
        <dbReference type="ChEBI" id="CHEBI:15378"/>
        <dbReference type="ChEBI" id="CHEBI:57856"/>
        <dbReference type="ChEBI" id="CHEBI:59789"/>
        <dbReference type="ChEBI" id="CHEBI:61929"/>
        <dbReference type="ChEBI" id="CHEBI:61976"/>
        <dbReference type="EC" id="2.1.1.362"/>
    </reaction>
    <physiologicalReaction direction="left-to-right" evidence="17">
        <dbReference type="Rhea" id="RHEA:60349"/>
    </physiologicalReaction>
</comment>
<dbReference type="InterPro" id="IPR039977">
    <property type="entry name" value="Suv4-20/Set9"/>
</dbReference>
<evidence type="ECO:0000256" key="5">
    <source>
        <dbReference type="ARBA" id="ARBA00022454"/>
    </source>
</evidence>
<keyword evidence="10" id="KW-0156">Chromatin regulator</keyword>
<dbReference type="GO" id="GO:0140944">
    <property type="term" value="F:histone H4K20 monomethyltransferase activity"/>
    <property type="evidence" value="ECO:0007669"/>
    <property type="project" value="UniProtKB-EC"/>
</dbReference>
<keyword evidence="13" id="KW-0539">Nucleus</keyword>
<comment type="caution">
    <text evidence="20">The sequence shown here is derived from an EMBL/GenBank/DDBJ whole genome shotgun (WGS) entry which is preliminary data.</text>
</comment>
<evidence type="ECO:0000256" key="4">
    <source>
        <dbReference type="ARBA" id="ARBA00012188"/>
    </source>
</evidence>
<evidence type="ECO:0000256" key="14">
    <source>
        <dbReference type="ARBA" id="ARBA00031786"/>
    </source>
</evidence>
<keyword evidence="9" id="KW-0949">S-adenosyl-L-methionine</keyword>
<dbReference type="PROSITE" id="PS50280">
    <property type="entry name" value="SET"/>
    <property type="match status" value="1"/>
</dbReference>
<comment type="catalytic activity">
    <reaction evidence="16">
        <text>N(6),N(6)-dimethyl-L-lysyl(20)-[histone H4] + S-adenosyl-L-methionine = N(6),N(6),N(6)-trimethyl-L-lysyl(20)-[histone H4] + S-adenosyl-L-homocysteine + H(+)</text>
        <dbReference type="Rhea" id="RHEA:61992"/>
        <dbReference type="Rhea" id="RHEA-COMP:15556"/>
        <dbReference type="Rhea" id="RHEA-COMP:15998"/>
        <dbReference type="ChEBI" id="CHEBI:15378"/>
        <dbReference type="ChEBI" id="CHEBI:57856"/>
        <dbReference type="ChEBI" id="CHEBI:59789"/>
        <dbReference type="ChEBI" id="CHEBI:61961"/>
        <dbReference type="ChEBI" id="CHEBI:61976"/>
    </reaction>
    <physiologicalReaction direction="left-to-right" evidence="16">
        <dbReference type="Rhea" id="RHEA:61993"/>
    </physiologicalReaction>
</comment>
<evidence type="ECO:0000259" key="19">
    <source>
        <dbReference type="PROSITE" id="PS50280"/>
    </source>
</evidence>
<keyword evidence="8" id="KW-0808">Transferase</keyword>
<feature type="compositionally biased region" description="Basic and acidic residues" evidence="18">
    <location>
        <begin position="262"/>
        <end position="281"/>
    </location>
</feature>
<keyword evidence="12" id="KW-0804">Transcription</keyword>
<evidence type="ECO:0000256" key="16">
    <source>
        <dbReference type="ARBA" id="ARBA00048602"/>
    </source>
</evidence>
<keyword evidence="7" id="KW-0489">Methyltransferase</keyword>
<evidence type="ECO:0000256" key="6">
    <source>
        <dbReference type="ARBA" id="ARBA00022491"/>
    </source>
</evidence>
<keyword evidence="21" id="KW-1185">Reference proteome</keyword>
<evidence type="ECO:0000313" key="20">
    <source>
        <dbReference type="EMBL" id="MXQ98426.1"/>
    </source>
</evidence>
<dbReference type="GO" id="GO:0005694">
    <property type="term" value="C:chromosome"/>
    <property type="evidence" value="ECO:0007669"/>
    <property type="project" value="UniProtKB-SubCell"/>
</dbReference>
<dbReference type="SUPFAM" id="SSF82199">
    <property type="entry name" value="SET domain"/>
    <property type="match status" value="1"/>
</dbReference>
<evidence type="ECO:0000256" key="12">
    <source>
        <dbReference type="ARBA" id="ARBA00023163"/>
    </source>
</evidence>
<evidence type="ECO:0000256" key="10">
    <source>
        <dbReference type="ARBA" id="ARBA00022853"/>
    </source>
</evidence>
<keyword evidence="6" id="KW-0678">Repressor</keyword>
<dbReference type="GO" id="GO:0005634">
    <property type="term" value="C:nucleus"/>
    <property type="evidence" value="ECO:0007669"/>
    <property type="project" value="UniProtKB-SubCell"/>
</dbReference>
<evidence type="ECO:0000313" key="21">
    <source>
        <dbReference type="Proteomes" id="UP000322234"/>
    </source>
</evidence>
<dbReference type="InterPro" id="IPR046341">
    <property type="entry name" value="SET_dom_sf"/>
</dbReference>